<feature type="transmembrane region" description="Helical" evidence="1">
    <location>
        <begin position="67"/>
        <end position="88"/>
    </location>
</feature>
<evidence type="ECO:0000256" key="1">
    <source>
        <dbReference type="SAM" id="Phobius"/>
    </source>
</evidence>
<reference evidence="2" key="1">
    <citation type="submission" date="2019-08" db="EMBL/GenBank/DDBJ databases">
        <authorList>
            <person name="Kucharzyk K."/>
            <person name="Murdoch R.W."/>
            <person name="Higgins S."/>
            <person name="Loffler F."/>
        </authorList>
    </citation>
    <scope>NUCLEOTIDE SEQUENCE</scope>
</reference>
<dbReference type="Pfam" id="PF11667">
    <property type="entry name" value="DUF3267"/>
    <property type="match status" value="1"/>
</dbReference>
<keyword evidence="1" id="KW-1133">Transmembrane helix</keyword>
<protein>
    <recommendedName>
        <fullName evidence="3">DUF3267 domain-containing protein</fullName>
    </recommendedName>
</protein>
<keyword evidence="1" id="KW-0812">Transmembrane</keyword>
<feature type="transmembrane region" description="Helical" evidence="1">
    <location>
        <begin position="193"/>
        <end position="214"/>
    </location>
</feature>
<dbReference type="InterPro" id="IPR021683">
    <property type="entry name" value="DUF3267"/>
</dbReference>
<gene>
    <name evidence="2" type="ORF">SDC9_104268</name>
</gene>
<feature type="transmembrane region" description="Helical" evidence="1">
    <location>
        <begin position="165"/>
        <end position="187"/>
    </location>
</feature>
<accession>A0A645AXC3</accession>
<comment type="caution">
    <text evidence="2">The sequence shown here is derived from an EMBL/GenBank/DDBJ whole genome shotgun (WGS) entry which is preliminary data.</text>
</comment>
<sequence>MWFHPLSIRIPIWEQIQIFISWEIDVYFETISLFYGLNLQKKDYVTFTEKDYEKVLRTISIEKANKLGIIVLIPVFVVFTGIHSFFWGNHLLDYFRTDFSPIKILRDGSLFFIACLIGIVLHELIHGISFALFAKRGFRAIRFGIMAPFLTPYCHCTEPLKIRHYLFGALTPAVILGLGPAITGLFIGKYLVTFLGIVFIVSAIGDLMIAHLLWEEKPTDYAQDHPSEAGCFVFRKR</sequence>
<proteinExistence type="predicted"/>
<evidence type="ECO:0000313" key="2">
    <source>
        <dbReference type="EMBL" id="MPM57446.1"/>
    </source>
</evidence>
<evidence type="ECO:0008006" key="3">
    <source>
        <dbReference type="Google" id="ProtNLM"/>
    </source>
</evidence>
<name>A0A645AXC3_9ZZZZ</name>
<feature type="transmembrane region" description="Helical" evidence="1">
    <location>
        <begin position="108"/>
        <end position="133"/>
    </location>
</feature>
<organism evidence="2">
    <name type="scientific">bioreactor metagenome</name>
    <dbReference type="NCBI Taxonomy" id="1076179"/>
    <lineage>
        <taxon>unclassified sequences</taxon>
        <taxon>metagenomes</taxon>
        <taxon>ecological metagenomes</taxon>
    </lineage>
</organism>
<keyword evidence="1" id="KW-0472">Membrane</keyword>
<dbReference type="EMBL" id="VSSQ01016273">
    <property type="protein sequence ID" value="MPM57446.1"/>
    <property type="molecule type" value="Genomic_DNA"/>
</dbReference>
<dbReference type="AlphaFoldDB" id="A0A645AXC3"/>